<comment type="domain">
    <text evidence="12">The histidine box domains are involved in binding the catalytic metal ions.</text>
</comment>
<keyword evidence="11 12" id="KW-0275">Fatty acid biosynthesis</keyword>
<protein>
    <recommendedName>
        <fullName evidence="13">Fatty acid desaturase domain-containing protein</fullName>
    </recommendedName>
</protein>
<dbReference type="Pfam" id="PF00487">
    <property type="entry name" value="FA_desaturase"/>
    <property type="match status" value="1"/>
</dbReference>
<sequence length="406" mass="46621">MLGNRRASGSSDHLQDLCLILGDKMTPNLTGTGTGLLLAEAEVVTEQKPISRKPLPQTKTPVKPTGPKYEWHIVWRNVLAFAYLHTGALYGMYLVFTQAKLATCFYVLFVSWYSGMGITAGAHRLWAHKCYKANAALRLLLAFCNSSAFQNHIYEWVRDHRVHHKFTDTDADPHNSNRGFFFSHMGWLLVRKHGDVRHKGKAIDMSDLEKDWVVMFQKNFYPILMPICTFVIPTMVPVYLWGEDGWTAWYVAAVMRYTLVLHGTWLVNSAAHMWGTRPYDKFISPVENVYVGVLAFGEGWHNYHHAFPWDYKTSEFSGYSANATTAFIDFFAWLGWAYDLKTVKAEMIEKRAIRTGDGSHPADKQNTNKDHRHGIEGEIWGWDDKDLTDKDREMMSIINPKEEKTE</sequence>
<evidence type="ECO:0000256" key="7">
    <source>
        <dbReference type="ARBA" id="ARBA00023002"/>
    </source>
</evidence>
<evidence type="ECO:0000256" key="12">
    <source>
        <dbReference type="RuleBase" id="RU000581"/>
    </source>
</evidence>
<dbReference type="GO" id="GO:0005789">
    <property type="term" value="C:endoplasmic reticulum membrane"/>
    <property type="evidence" value="ECO:0007669"/>
    <property type="project" value="TreeGrafter"/>
</dbReference>
<dbReference type="InterPro" id="IPR015876">
    <property type="entry name" value="Acyl-CoA_DS"/>
</dbReference>
<dbReference type="InterPro" id="IPR005804">
    <property type="entry name" value="FA_desaturase_dom"/>
</dbReference>
<dbReference type="GO" id="GO:0004768">
    <property type="term" value="F:stearoyl-CoA 9-desaturase activity"/>
    <property type="evidence" value="ECO:0007669"/>
    <property type="project" value="TreeGrafter"/>
</dbReference>
<gene>
    <name evidence="14" type="ORF">GE061_011598</name>
</gene>
<organism evidence="14 15">
    <name type="scientific">Apolygus lucorum</name>
    <name type="common">Small green plant bug</name>
    <name type="synonym">Lygocoris lucorum</name>
    <dbReference type="NCBI Taxonomy" id="248454"/>
    <lineage>
        <taxon>Eukaryota</taxon>
        <taxon>Metazoa</taxon>
        <taxon>Ecdysozoa</taxon>
        <taxon>Arthropoda</taxon>
        <taxon>Hexapoda</taxon>
        <taxon>Insecta</taxon>
        <taxon>Pterygota</taxon>
        <taxon>Neoptera</taxon>
        <taxon>Paraneoptera</taxon>
        <taxon>Hemiptera</taxon>
        <taxon>Heteroptera</taxon>
        <taxon>Panheteroptera</taxon>
        <taxon>Cimicomorpha</taxon>
        <taxon>Miridae</taxon>
        <taxon>Mirini</taxon>
        <taxon>Apolygus</taxon>
    </lineage>
</organism>
<evidence type="ECO:0000256" key="3">
    <source>
        <dbReference type="ARBA" id="ARBA00022516"/>
    </source>
</evidence>
<dbReference type="EMBL" id="WIXP02000003">
    <property type="protein sequence ID" value="KAF6213873.1"/>
    <property type="molecule type" value="Genomic_DNA"/>
</dbReference>
<evidence type="ECO:0000313" key="14">
    <source>
        <dbReference type="EMBL" id="KAF6213873.1"/>
    </source>
</evidence>
<dbReference type="AlphaFoldDB" id="A0A6A4JW85"/>
<keyword evidence="15" id="KW-1185">Reference proteome</keyword>
<evidence type="ECO:0000256" key="10">
    <source>
        <dbReference type="ARBA" id="ARBA00023136"/>
    </source>
</evidence>
<evidence type="ECO:0000256" key="6">
    <source>
        <dbReference type="ARBA" id="ARBA00022989"/>
    </source>
</evidence>
<dbReference type="GO" id="GO:0006636">
    <property type="term" value="P:unsaturated fatty acid biosynthetic process"/>
    <property type="evidence" value="ECO:0007669"/>
    <property type="project" value="TreeGrafter"/>
</dbReference>
<name>A0A6A4JW85_APOLU</name>
<keyword evidence="5" id="KW-0276">Fatty acid metabolism</keyword>
<comment type="cofactor">
    <cofactor evidence="12">
        <name>Fe(2+)</name>
        <dbReference type="ChEBI" id="CHEBI:29033"/>
    </cofactor>
</comment>
<evidence type="ECO:0000256" key="1">
    <source>
        <dbReference type="ARBA" id="ARBA00004141"/>
    </source>
</evidence>
<evidence type="ECO:0000256" key="9">
    <source>
        <dbReference type="ARBA" id="ARBA00023098"/>
    </source>
</evidence>
<evidence type="ECO:0000313" key="15">
    <source>
        <dbReference type="Proteomes" id="UP000466442"/>
    </source>
</evidence>
<dbReference type="PRINTS" id="PR00075">
    <property type="entry name" value="FACDDSATRASE"/>
</dbReference>
<keyword evidence="8" id="KW-0408">Iron</keyword>
<evidence type="ECO:0000256" key="8">
    <source>
        <dbReference type="ARBA" id="ARBA00023004"/>
    </source>
</evidence>
<evidence type="ECO:0000259" key="13">
    <source>
        <dbReference type="Pfam" id="PF00487"/>
    </source>
</evidence>
<keyword evidence="9" id="KW-0443">Lipid metabolism</keyword>
<reference evidence="14" key="1">
    <citation type="journal article" date="2021" name="Mol. Ecol. Resour.">
        <title>Apolygus lucorum genome provides insights into omnivorousness and mesophyll feeding.</title>
        <authorList>
            <person name="Liu Y."/>
            <person name="Liu H."/>
            <person name="Wang H."/>
            <person name="Huang T."/>
            <person name="Liu B."/>
            <person name="Yang B."/>
            <person name="Yin L."/>
            <person name="Li B."/>
            <person name="Zhang Y."/>
            <person name="Zhang S."/>
            <person name="Jiang F."/>
            <person name="Zhang X."/>
            <person name="Ren Y."/>
            <person name="Wang B."/>
            <person name="Wang S."/>
            <person name="Lu Y."/>
            <person name="Wu K."/>
            <person name="Fan W."/>
            <person name="Wang G."/>
        </authorList>
    </citation>
    <scope>NUCLEOTIDE SEQUENCE</scope>
    <source>
        <strain evidence="14">12Hb</strain>
    </source>
</reference>
<keyword evidence="7 12" id="KW-0560">Oxidoreductase</keyword>
<evidence type="ECO:0000256" key="2">
    <source>
        <dbReference type="ARBA" id="ARBA00009295"/>
    </source>
</evidence>
<dbReference type="CDD" id="cd03505">
    <property type="entry name" value="Delta9-FADS-like"/>
    <property type="match status" value="1"/>
</dbReference>
<evidence type="ECO:0000256" key="4">
    <source>
        <dbReference type="ARBA" id="ARBA00022692"/>
    </source>
</evidence>
<keyword evidence="6" id="KW-1133">Transmembrane helix</keyword>
<keyword evidence="10" id="KW-0472">Membrane</keyword>
<comment type="similarity">
    <text evidence="2 12">Belongs to the fatty acid desaturase type 1 family.</text>
</comment>
<dbReference type="Proteomes" id="UP000466442">
    <property type="component" value="Unassembled WGS sequence"/>
</dbReference>
<dbReference type="GO" id="GO:0005506">
    <property type="term" value="F:iron ion binding"/>
    <property type="evidence" value="ECO:0007669"/>
    <property type="project" value="TreeGrafter"/>
</dbReference>
<comment type="caution">
    <text evidence="14">The sequence shown here is derived from an EMBL/GenBank/DDBJ whole genome shotgun (WGS) entry which is preliminary data.</text>
</comment>
<dbReference type="PANTHER" id="PTHR11351:SF98">
    <property type="entry name" value="RE43130P"/>
    <property type="match status" value="1"/>
</dbReference>
<keyword evidence="4 12" id="KW-0812">Transmembrane</keyword>
<accession>A0A6A4JW85</accession>
<dbReference type="OrthoDB" id="10260134at2759"/>
<proteinExistence type="inferred from homology"/>
<feature type="domain" description="Fatty acid desaturase" evidence="13">
    <location>
        <begin position="108"/>
        <end position="308"/>
    </location>
</feature>
<evidence type="ECO:0000256" key="11">
    <source>
        <dbReference type="ARBA" id="ARBA00023160"/>
    </source>
</evidence>
<keyword evidence="3 12" id="KW-0444">Lipid biosynthesis</keyword>
<evidence type="ECO:0000256" key="5">
    <source>
        <dbReference type="ARBA" id="ARBA00022832"/>
    </source>
</evidence>
<dbReference type="PANTHER" id="PTHR11351">
    <property type="entry name" value="ACYL-COA DESATURASE"/>
    <property type="match status" value="1"/>
</dbReference>
<comment type="subcellular location">
    <subcellularLocation>
        <location evidence="1">Membrane</location>
        <topology evidence="1">Multi-pass membrane protein</topology>
    </subcellularLocation>
</comment>